<dbReference type="EC" id="2.7.1.180" evidence="3 12"/>
<keyword evidence="14" id="KW-1185">Reference proteome</keyword>
<evidence type="ECO:0000256" key="7">
    <source>
        <dbReference type="ARBA" id="ARBA00022723"/>
    </source>
</evidence>
<evidence type="ECO:0000256" key="3">
    <source>
        <dbReference type="ARBA" id="ARBA00011955"/>
    </source>
</evidence>
<reference evidence="13 14" key="1">
    <citation type="submission" date="2023-09" db="EMBL/GenBank/DDBJ databases">
        <authorList>
            <person name="Qi X."/>
        </authorList>
    </citation>
    <scope>NUCLEOTIDE SEQUENCE [LARGE SCALE GENOMIC DNA]</scope>
    <source>
        <strain evidence="13 14">S1-1</strain>
    </source>
</reference>
<dbReference type="EMBL" id="CP136600">
    <property type="protein sequence ID" value="WOH37894.1"/>
    <property type="molecule type" value="Genomic_DNA"/>
</dbReference>
<protein>
    <recommendedName>
        <fullName evidence="4 12">FAD:protein FMN transferase</fullName>
        <ecNumber evidence="3 12">2.7.1.180</ecNumber>
    </recommendedName>
    <alternativeName>
        <fullName evidence="10 12">Flavin transferase</fullName>
    </alternativeName>
</protein>
<evidence type="ECO:0000256" key="12">
    <source>
        <dbReference type="PIRNR" id="PIRNR006268"/>
    </source>
</evidence>
<organism evidence="13 14">
    <name type="scientific">Thalassotalea fonticola</name>
    <dbReference type="NCBI Taxonomy" id="3065649"/>
    <lineage>
        <taxon>Bacteria</taxon>
        <taxon>Pseudomonadati</taxon>
        <taxon>Pseudomonadota</taxon>
        <taxon>Gammaproteobacteria</taxon>
        <taxon>Alteromonadales</taxon>
        <taxon>Colwelliaceae</taxon>
        <taxon>Thalassotalea</taxon>
    </lineage>
</organism>
<evidence type="ECO:0000256" key="1">
    <source>
        <dbReference type="ARBA" id="ARBA00001946"/>
    </source>
</evidence>
<dbReference type="Pfam" id="PF02424">
    <property type="entry name" value="ApbE"/>
    <property type="match status" value="1"/>
</dbReference>
<gene>
    <name evidence="13" type="ORF">RI844_01265</name>
</gene>
<dbReference type="PANTHER" id="PTHR30040">
    <property type="entry name" value="THIAMINE BIOSYNTHESIS LIPOPROTEIN APBE"/>
    <property type="match status" value="1"/>
</dbReference>
<dbReference type="SUPFAM" id="SSF143631">
    <property type="entry name" value="ApbE-like"/>
    <property type="match status" value="1"/>
</dbReference>
<evidence type="ECO:0000256" key="8">
    <source>
        <dbReference type="ARBA" id="ARBA00022827"/>
    </source>
</evidence>
<keyword evidence="5 12" id="KW-0285">Flavoprotein</keyword>
<keyword evidence="6 12" id="KW-0808">Transferase</keyword>
<dbReference type="GO" id="GO:0016740">
    <property type="term" value="F:transferase activity"/>
    <property type="evidence" value="ECO:0007669"/>
    <property type="project" value="UniProtKB-KW"/>
</dbReference>
<accession>A0ABZ0GQ97</accession>
<comment type="catalytic activity">
    <reaction evidence="11 12">
        <text>L-threonyl-[protein] + FAD = FMN-L-threonyl-[protein] + AMP + H(+)</text>
        <dbReference type="Rhea" id="RHEA:36847"/>
        <dbReference type="Rhea" id="RHEA-COMP:11060"/>
        <dbReference type="Rhea" id="RHEA-COMP:11061"/>
        <dbReference type="ChEBI" id="CHEBI:15378"/>
        <dbReference type="ChEBI" id="CHEBI:30013"/>
        <dbReference type="ChEBI" id="CHEBI:57692"/>
        <dbReference type="ChEBI" id="CHEBI:74257"/>
        <dbReference type="ChEBI" id="CHEBI:456215"/>
        <dbReference type="EC" id="2.7.1.180"/>
    </reaction>
</comment>
<evidence type="ECO:0000256" key="11">
    <source>
        <dbReference type="ARBA" id="ARBA00048540"/>
    </source>
</evidence>
<evidence type="ECO:0000256" key="9">
    <source>
        <dbReference type="ARBA" id="ARBA00022842"/>
    </source>
</evidence>
<dbReference type="PIRSF" id="PIRSF006268">
    <property type="entry name" value="ApbE"/>
    <property type="match status" value="1"/>
</dbReference>
<evidence type="ECO:0000256" key="10">
    <source>
        <dbReference type="ARBA" id="ARBA00031306"/>
    </source>
</evidence>
<dbReference type="Proteomes" id="UP001301442">
    <property type="component" value="Chromosome"/>
</dbReference>
<keyword evidence="8 12" id="KW-0274">FAD</keyword>
<evidence type="ECO:0000256" key="5">
    <source>
        <dbReference type="ARBA" id="ARBA00022630"/>
    </source>
</evidence>
<dbReference type="InterPro" id="IPR024932">
    <property type="entry name" value="ApbE"/>
</dbReference>
<comment type="cofactor">
    <cofactor evidence="1">
        <name>Mg(2+)</name>
        <dbReference type="ChEBI" id="CHEBI:18420"/>
    </cofactor>
</comment>
<keyword evidence="7 12" id="KW-0479">Metal-binding</keyword>
<sequence>MKNKRKVTLYSTEFGYKAVFNAMASPCEVLINSTDKYIAKKVAHAVATEAWRIEDKYSRYLDTSVCSKINASNGDVVAIDGETLKLLEFAKQCYNISNGLFDITSGVLRNAWKFDGSVNVPEKNQIAPLLSKVGFDKILLLANSITLQPGMEIDLGGIGKEYAVDTSLLIAKKLTDIPVLINFGGDISVSGKQYTDQPWHIGIDPPDFENKQPLMVSINGGSIATSGDARRYLLKNGQRYSHILNPKTGFPLLNAPKSITVAAPNCIQAGFIATLALLQGEYAENFLKKQDIGHWCIW</sequence>
<dbReference type="Gene3D" id="3.10.520.10">
    <property type="entry name" value="ApbE-like domains"/>
    <property type="match status" value="1"/>
</dbReference>
<dbReference type="InterPro" id="IPR003374">
    <property type="entry name" value="ApbE-like_sf"/>
</dbReference>
<evidence type="ECO:0000313" key="13">
    <source>
        <dbReference type="EMBL" id="WOH37894.1"/>
    </source>
</evidence>
<dbReference type="RefSeq" id="WP_348396672.1">
    <property type="nucleotide sequence ID" value="NZ_CP136600.1"/>
</dbReference>
<evidence type="ECO:0000256" key="2">
    <source>
        <dbReference type="ARBA" id="ARBA00008282"/>
    </source>
</evidence>
<proteinExistence type="inferred from homology"/>
<dbReference type="PANTHER" id="PTHR30040:SF2">
    <property type="entry name" value="FAD:PROTEIN FMN TRANSFERASE"/>
    <property type="match status" value="1"/>
</dbReference>
<evidence type="ECO:0000256" key="6">
    <source>
        <dbReference type="ARBA" id="ARBA00022679"/>
    </source>
</evidence>
<name>A0ABZ0GQ97_9GAMM</name>
<keyword evidence="9 12" id="KW-0460">Magnesium</keyword>
<comment type="similarity">
    <text evidence="2 12">Belongs to the ApbE family.</text>
</comment>
<evidence type="ECO:0000256" key="4">
    <source>
        <dbReference type="ARBA" id="ARBA00016337"/>
    </source>
</evidence>
<evidence type="ECO:0000313" key="14">
    <source>
        <dbReference type="Proteomes" id="UP001301442"/>
    </source>
</evidence>